<dbReference type="EMBL" id="FO082272">
    <property type="protein sequence ID" value="CCO66310.1"/>
    <property type="molecule type" value="Genomic_DNA"/>
</dbReference>
<dbReference type="RefSeq" id="XP_007512222.1">
    <property type="nucleotide sequence ID" value="XM_007512160.1"/>
</dbReference>
<dbReference type="Pfam" id="PF04379">
    <property type="entry name" value="DUF525"/>
    <property type="match status" value="1"/>
</dbReference>
<proteinExistence type="predicted"/>
<dbReference type="InterPro" id="IPR050718">
    <property type="entry name" value="ApaG-like"/>
</dbReference>
<feature type="region of interest" description="Disordered" evidence="1">
    <location>
        <begin position="82"/>
        <end position="129"/>
    </location>
</feature>
<keyword evidence="4" id="KW-1185">Reference proteome</keyword>
<dbReference type="PROSITE" id="PS51087">
    <property type="entry name" value="APAG"/>
    <property type="match status" value="1"/>
</dbReference>
<dbReference type="InterPro" id="IPR007474">
    <property type="entry name" value="ApaG_domain"/>
</dbReference>
<evidence type="ECO:0000259" key="2">
    <source>
        <dbReference type="PROSITE" id="PS51087"/>
    </source>
</evidence>
<sequence>MSPLSAVGASGGGTIVAQKLVVPFQSKLTVALCRALVKCSKRFEVQIQRLGLDSLPETELTLLRYLCPSYLKSLQFSSSSLTTNEEGESEKSLSSSSTAPLAGQSSSATTREEGEDEDEDDEKKHKPASHLLRRDILNEFRKPLVVKKGDAKRAFDRRIDAAIGVLSTLNERTALLEKTPAKARSTCVTNGVRVTASSSLIPEQSSPREQRFVYAYNVRIENESMTEPVQLISRRFEITDENGGKEFVDGHGVIGKQPVLGVGEKFEYTSAVPLKHLKGQMTGGYLMASQQTGKVFEAKLESFALKPQEPKKAREEEADAETSKVTTTTGRGRRSRVM</sequence>
<name>K8F2M5_9CHLO</name>
<feature type="domain" description="ApaG" evidence="2">
    <location>
        <begin position="186"/>
        <end position="312"/>
    </location>
</feature>
<evidence type="ECO:0000313" key="4">
    <source>
        <dbReference type="Proteomes" id="UP000198341"/>
    </source>
</evidence>
<evidence type="ECO:0000313" key="3">
    <source>
        <dbReference type="EMBL" id="CCO66310.1"/>
    </source>
</evidence>
<dbReference type="Proteomes" id="UP000198341">
    <property type="component" value="Chromosome 7"/>
</dbReference>
<reference evidence="3 4" key="1">
    <citation type="submission" date="2011-10" db="EMBL/GenBank/DDBJ databases">
        <authorList>
            <person name="Genoscope - CEA"/>
        </authorList>
    </citation>
    <scope>NUCLEOTIDE SEQUENCE [LARGE SCALE GENOMIC DNA]</scope>
    <source>
        <strain evidence="3 4">RCC 1105</strain>
    </source>
</reference>
<dbReference type="SUPFAM" id="SSF110069">
    <property type="entry name" value="ApaG-like"/>
    <property type="match status" value="1"/>
</dbReference>
<accession>K8F2M5</accession>
<dbReference type="Gene3D" id="2.60.40.1470">
    <property type="entry name" value="ApaG domain"/>
    <property type="match status" value="1"/>
</dbReference>
<dbReference type="OrthoDB" id="2305498at2759"/>
<dbReference type="InterPro" id="IPR036767">
    <property type="entry name" value="ApaG_sf"/>
</dbReference>
<dbReference type="PANTHER" id="PTHR47191">
    <property type="entry name" value="OS05G0170800 PROTEIN"/>
    <property type="match status" value="1"/>
</dbReference>
<dbReference type="KEGG" id="bpg:Bathy07g02860"/>
<evidence type="ECO:0000256" key="1">
    <source>
        <dbReference type="SAM" id="MobiDB-lite"/>
    </source>
</evidence>
<dbReference type="STRING" id="41875.K8F2M5"/>
<gene>
    <name evidence="3" type="ORF">Bathy07g02860</name>
</gene>
<protein>
    <submittedName>
        <fullName evidence="3">ApaG</fullName>
    </submittedName>
</protein>
<dbReference type="NCBIfam" id="NF003967">
    <property type="entry name" value="PRK05461.1"/>
    <property type="match status" value="1"/>
</dbReference>
<organism evidence="3 4">
    <name type="scientific">Bathycoccus prasinos</name>
    <dbReference type="NCBI Taxonomy" id="41875"/>
    <lineage>
        <taxon>Eukaryota</taxon>
        <taxon>Viridiplantae</taxon>
        <taxon>Chlorophyta</taxon>
        <taxon>Mamiellophyceae</taxon>
        <taxon>Mamiellales</taxon>
        <taxon>Bathycoccaceae</taxon>
        <taxon>Bathycoccus</taxon>
    </lineage>
</organism>
<dbReference type="PANTHER" id="PTHR47191:SF2">
    <property type="entry name" value="OS05G0170800 PROTEIN"/>
    <property type="match status" value="1"/>
</dbReference>
<feature type="region of interest" description="Disordered" evidence="1">
    <location>
        <begin position="306"/>
        <end position="338"/>
    </location>
</feature>
<dbReference type="eggNOG" id="KOG4408">
    <property type="taxonomic scope" value="Eukaryota"/>
</dbReference>
<dbReference type="GeneID" id="19014775"/>
<dbReference type="AlphaFoldDB" id="K8F2M5"/>